<dbReference type="EMBL" id="CP133612">
    <property type="protein sequence ID" value="WMV08009.1"/>
    <property type="molecule type" value="Genomic_DNA"/>
</dbReference>
<gene>
    <name evidence="1" type="ORF">MTR67_001394</name>
</gene>
<dbReference type="Proteomes" id="UP001234989">
    <property type="component" value="Chromosome 1"/>
</dbReference>
<evidence type="ECO:0000313" key="1">
    <source>
        <dbReference type="EMBL" id="WMV08009.1"/>
    </source>
</evidence>
<feature type="non-terminal residue" evidence="1">
    <location>
        <position position="75"/>
    </location>
</feature>
<protein>
    <submittedName>
        <fullName evidence="1">Uncharacterized protein</fullName>
    </submittedName>
</protein>
<accession>A0AAF0PN45</accession>
<evidence type="ECO:0000313" key="2">
    <source>
        <dbReference type="Proteomes" id="UP001234989"/>
    </source>
</evidence>
<keyword evidence="2" id="KW-1185">Reference proteome</keyword>
<proteinExistence type="predicted"/>
<sequence length="75" mass="8948">MDFRQKSVAVKQNNCQLIFTKQIVSYNLFLSVCDLVFHDFKSLIYLHFVRVDYLSSKMGGKVNREPRFSHSYWSH</sequence>
<organism evidence="1 2">
    <name type="scientific">Solanum verrucosum</name>
    <dbReference type="NCBI Taxonomy" id="315347"/>
    <lineage>
        <taxon>Eukaryota</taxon>
        <taxon>Viridiplantae</taxon>
        <taxon>Streptophyta</taxon>
        <taxon>Embryophyta</taxon>
        <taxon>Tracheophyta</taxon>
        <taxon>Spermatophyta</taxon>
        <taxon>Magnoliopsida</taxon>
        <taxon>eudicotyledons</taxon>
        <taxon>Gunneridae</taxon>
        <taxon>Pentapetalae</taxon>
        <taxon>asterids</taxon>
        <taxon>lamiids</taxon>
        <taxon>Solanales</taxon>
        <taxon>Solanaceae</taxon>
        <taxon>Solanoideae</taxon>
        <taxon>Solaneae</taxon>
        <taxon>Solanum</taxon>
    </lineage>
</organism>
<dbReference type="AlphaFoldDB" id="A0AAF0PN45"/>
<name>A0AAF0PN45_SOLVR</name>
<reference evidence="1" key="1">
    <citation type="submission" date="2023-08" db="EMBL/GenBank/DDBJ databases">
        <title>A de novo genome assembly of Solanum verrucosum Schlechtendal, a Mexican diploid species geographically isolated from the other diploid A-genome species in potato relatives.</title>
        <authorList>
            <person name="Hosaka K."/>
        </authorList>
    </citation>
    <scope>NUCLEOTIDE SEQUENCE</scope>
    <source>
        <tissue evidence="1">Young leaves</tissue>
    </source>
</reference>